<keyword evidence="1" id="KW-0812">Transmembrane</keyword>
<keyword evidence="1" id="KW-1133">Transmembrane helix</keyword>
<feature type="transmembrane region" description="Helical" evidence="1">
    <location>
        <begin position="49"/>
        <end position="67"/>
    </location>
</feature>
<sequence length="134" mass="15255">MAIGYLLLDKKYFGVKKKKTQKLETALHLLTVLVLLLKAFDLYRRDQYIPATIISVLAATALIIITFRRRLGMRSRKAGITCFYLEAPALMAVALVLHREGNEFLPLMFFIAAVIYPVAGFIASKKFKQIKNLY</sequence>
<keyword evidence="1" id="KW-0472">Membrane</keyword>
<protein>
    <submittedName>
        <fullName evidence="2">Uncharacterized protein</fullName>
    </submittedName>
</protein>
<organism evidence="2 3">
    <name type="scientific">Flavobacterium cyanobacteriorum</name>
    <dbReference type="NCBI Taxonomy" id="2022802"/>
    <lineage>
        <taxon>Bacteria</taxon>
        <taxon>Pseudomonadati</taxon>
        <taxon>Bacteroidota</taxon>
        <taxon>Flavobacteriia</taxon>
        <taxon>Flavobacteriales</taxon>
        <taxon>Flavobacteriaceae</taxon>
        <taxon>Flavobacterium</taxon>
    </lineage>
</organism>
<evidence type="ECO:0000313" key="2">
    <source>
        <dbReference type="EMBL" id="OYQ37772.1"/>
    </source>
</evidence>
<comment type="caution">
    <text evidence="2">The sequence shown here is derived from an EMBL/GenBank/DDBJ whole genome shotgun (WGS) entry which is preliminary data.</text>
</comment>
<proteinExistence type="predicted"/>
<reference evidence="2 3" key="1">
    <citation type="submission" date="2017-07" db="EMBL/GenBank/DDBJ databases">
        <title>Flavobacterium cyanobacteriorum sp. nov., isolated from cyanobacterial aggregates in a eutrophic lake.</title>
        <authorList>
            <person name="Cai H."/>
        </authorList>
    </citation>
    <scope>NUCLEOTIDE SEQUENCE [LARGE SCALE GENOMIC DNA]</scope>
    <source>
        <strain evidence="2 3">TH021</strain>
    </source>
</reference>
<evidence type="ECO:0000313" key="3">
    <source>
        <dbReference type="Proteomes" id="UP000216605"/>
    </source>
</evidence>
<dbReference type="EMBL" id="NOXV01000250">
    <property type="protein sequence ID" value="OYQ37772.1"/>
    <property type="molecule type" value="Genomic_DNA"/>
</dbReference>
<dbReference type="Proteomes" id="UP000216605">
    <property type="component" value="Unassembled WGS sequence"/>
</dbReference>
<accession>A0A255Z8L6</accession>
<dbReference type="AlphaFoldDB" id="A0A255Z8L6"/>
<evidence type="ECO:0000256" key="1">
    <source>
        <dbReference type="SAM" id="Phobius"/>
    </source>
</evidence>
<feature type="transmembrane region" description="Helical" evidence="1">
    <location>
        <begin position="79"/>
        <end position="98"/>
    </location>
</feature>
<gene>
    <name evidence="2" type="ORF">CHU92_07705</name>
</gene>
<keyword evidence="3" id="KW-1185">Reference proteome</keyword>
<feature type="transmembrane region" description="Helical" evidence="1">
    <location>
        <begin position="26"/>
        <end position="43"/>
    </location>
</feature>
<name>A0A255Z8L6_9FLAO</name>
<feature type="transmembrane region" description="Helical" evidence="1">
    <location>
        <begin position="104"/>
        <end position="123"/>
    </location>
</feature>